<evidence type="ECO:0000256" key="2">
    <source>
        <dbReference type="SAM" id="SignalP"/>
    </source>
</evidence>
<protein>
    <submittedName>
        <fullName evidence="4">DUF6310 domain-containing protein</fullName>
    </submittedName>
</protein>
<comment type="caution">
    <text evidence="4">The sequence shown here is derived from an EMBL/GenBank/DDBJ whole genome shotgun (WGS) entry which is preliminary data.</text>
</comment>
<reference evidence="4 5" key="1">
    <citation type="submission" date="2022-11" db="EMBL/GenBank/DDBJ databases">
        <title>Minimal conservation of predation-associated metabolite biosynthetic gene clusters underscores biosynthetic potential of Myxococcota including descriptions for ten novel species: Archangium lansinium sp. nov., Myxococcus landrumus sp. nov., Nannocystis bai.</title>
        <authorList>
            <person name="Ahearne A."/>
            <person name="Stevens C."/>
            <person name="Phillips K."/>
        </authorList>
    </citation>
    <scope>NUCLEOTIDE SEQUENCE [LARGE SCALE GENOMIC DNA]</scope>
    <source>
        <strain evidence="4 5">MIWBW</strain>
    </source>
</reference>
<dbReference type="PROSITE" id="PS51257">
    <property type="entry name" value="PROKAR_LIPOPROTEIN"/>
    <property type="match status" value="1"/>
</dbReference>
<dbReference type="EMBL" id="JAPNKA010000001">
    <property type="protein sequence ID" value="MCY1082177.1"/>
    <property type="molecule type" value="Genomic_DNA"/>
</dbReference>
<evidence type="ECO:0000313" key="4">
    <source>
        <dbReference type="EMBL" id="MCY1082177.1"/>
    </source>
</evidence>
<keyword evidence="5" id="KW-1185">Reference proteome</keyword>
<evidence type="ECO:0000259" key="3">
    <source>
        <dbReference type="Pfam" id="PF19829"/>
    </source>
</evidence>
<feature type="compositionally biased region" description="Basic and acidic residues" evidence="1">
    <location>
        <begin position="182"/>
        <end position="191"/>
    </location>
</feature>
<dbReference type="Proteomes" id="UP001207654">
    <property type="component" value="Unassembled WGS sequence"/>
</dbReference>
<proteinExistence type="predicted"/>
<keyword evidence="2" id="KW-0732">Signal</keyword>
<dbReference type="Pfam" id="PF19829">
    <property type="entry name" value="DUF6310"/>
    <property type="match status" value="1"/>
</dbReference>
<gene>
    <name evidence="4" type="ORF">OV287_47810</name>
</gene>
<feature type="signal peptide" evidence="2">
    <location>
        <begin position="1"/>
        <end position="20"/>
    </location>
</feature>
<organism evidence="4 5">
    <name type="scientific">Archangium lansingense</name>
    <dbReference type="NCBI Taxonomy" id="2995310"/>
    <lineage>
        <taxon>Bacteria</taxon>
        <taxon>Pseudomonadati</taxon>
        <taxon>Myxococcota</taxon>
        <taxon>Myxococcia</taxon>
        <taxon>Myxococcales</taxon>
        <taxon>Cystobacterineae</taxon>
        <taxon>Archangiaceae</taxon>
        <taxon>Archangium</taxon>
    </lineage>
</organism>
<dbReference type="RefSeq" id="WP_267540753.1">
    <property type="nucleotide sequence ID" value="NZ_JAPNKA010000001.1"/>
</dbReference>
<name>A0ABT4AMX0_9BACT</name>
<feature type="region of interest" description="Disordered" evidence="1">
    <location>
        <begin position="140"/>
        <end position="210"/>
    </location>
</feature>
<evidence type="ECO:0000313" key="5">
    <source>
        <dbReference type="Proteomes" id="UP001207654"/>
    </source>
</evidence>
<sequence>MRVRACIALLLFVSACAASAPSPREPAVRDPRRANLQRAATLPWTDGGRCAVQEASEPWPVLAERCFHALDHERLEFHDTTGRCAVASAGAAAVGLGVCVLAAPELVVGAVIVTGVVVVGFVIKEALDAYELLGAEPEDARPAPETWLVPETKPAPQKPSPEQRPKPEPEGPDLPPLGPIETSERERRPECKPVPVPHLGGNDPHNECADKLPNNSFPGWDVFVNGKNFDALQLATRTLWDVKTDDFDKHSSRSQDFLARVKLPELQREDRLARQCGYNFIVGVKSAAHKAVLFKLDRTLNVVVMDWC</sequence>
<feature type="domain" description="DUF6310" evidence="3">
    <location>
        <begin position="184"/>
        <end position="308"/>
    </location>
</feature>
<evidence type="ECO:0000256" key="1">
    <source>
        <dbReference type="SAM" id="MobiDB-lite"/>
    </source>
</evidence>
<dbReference type="InterPro" id="IPR046277">
    <property type="entry name" value="DUF6310"/>
</dbReference>
<feature type="chain" id="PRO_5045682084" evidence="2">
    <location>
        <begin position="21"/>
        <end position="308"/>
    </location>
</feature>
<accession>A0ABT4AMX0</accession>